<feature type="binding site" evidence="5">
    <location>
        <position position="174"/>
    </location>
    <ligand>
        <name>Fe cation</name>
        <dbReference type="ChEBI" id="CHEBI:24875"/>
    </ligand>
</feature>
<dbReference type="EMBL" id="CP023699">
    <property type="protein sequence ID" value="QEU90011.1"/>
    <property type="molecule type" value="Genomic_DNA"/>
</dbReference>
<dbReference type="CDD" id="cd07250">
    <property type="entry name" value="HPPD_C_like"/>
    <property type="match status" value="1"/>
</dbReference>
<organism evidence="7 8">
    <name type="scientific">Streptomyces kanamyceticus</name>
    <dbReference type="NCBI Taxonomy" id="1967"/>
    <lineage>
        <taxon>Bacteria</taxon>
        <taxon>Bacillati</taxon>
        <taxon>Actinomycetota</taxon>
        <taxon>Actinomycetes</taxon>
        <taxon>Kitasatosporales</taxon>
        <taxon>Streptomycetaceae</taxon>
        <taxon>Streptomyces</taxon>
    </lineage>
</organism>
<dbReference type="InterPro" id="IPR041736">
    <property type="entry name" value="4OHPhenylPyrv_dOase_N"/>
</dbReference>
<feature type="domain" description="VOC" evidence="6">
    <location>
        <begin position="171"/>
        <end position="322"/>
    </location>
</feature>
<dbReference type="InterPro" id="IPR004360">
    <property type="entry name" value="Glyas_Fos-R_dOase_dom"/>
</dbReference>
<dbReference type="Pfam" id="PF00903">
    <property type="entry name" value="Glyoxalase"/>
    <property type="match status" value="2"/>
</dbReference>
<dbReference type="Proteomes" id="UP000325529">
    <property type="component" value="Chromosome"/>
</dbReference>
<keyword evidence="8" id="KW-1185">Reference proteome</keyword>
<dbReference type="InterPro" id="IPR037523">
    <property type="entry name" value="VOC_core"/>
</dbReference>
<dbReference type="PANTHER" id="PTHR11959:SF1">
    <property type="entry name" value="4-HYDROXYPHENYLPYRUVATE DIOXYGENASE"/>
    <property type="match status" value="1"/>
</dbReference>
<dbReference type="AlphaFoldDB" id="A0A5J6G897"/>
<feature type="binding site" evidence="5">
    <location>
        <position position="333"/>
    </location>
    <ligand>
        <name>Fe cation</name>
        <dbReference type="ChEBI" id="CHEBI:24875"/>
    </ligand>
</feature>
<dbReference type="GO" id="GO:0046872">
    <property type="term" value="F:metal ion binding"/>
    <property type="evidence" value="ECO:0007669"/>
    <property type="project" value="UniProtKB-KW"/>
</dbReference>
<keyword evidence="4 5" id="KW-0408">Iron</keyword>
<evidence type="ECO:0000256" key="2">
    <source>
        <dbReference type="ARBA" id="ARBA00022723"/>
    </source>
</evidence>
<dbReference type="PIRSF" id="PIRSF009283">
    <property type="entry name" value="HPP_dOase"/>
    <property type="match status" value="1"/>
</dbReference>
<keyword evidence="7" id="KW-0223">Dioxygenase</keyword>
<proteinExistence type="inferred from homology"/>
<dbReference type="SUPFAM" id="SSF54593">
    <property type="entry name" value="Glyoxalase/Bleomycin resistance protein/Dihydroxybiphenyl dioxygenase"/>
    <property type="match status" value="1"/>
</dbReference>
<protein>
    <submittedName>
        <fullName evidence="7">4-hydroxyphenylpyruvate dioxygenase</fullName>
        <ecNumber evidence="7">1.13.11.27</ecNumber>
    </submittedName>
</protein>
<evidence type="ECO:0000313" key="8">
    <source>
        <dbReference type="Proteomes" id="UP000325529"/>
    </source>
</evidence>
<keyword evidence="7" id="KW-0560">Oxidoreductase</keyword>
<dbReference type="PANTHER" id="PTHR11959">
    <property type="entry name" value="4-HYDROXYPHENYLPYRUVATE DIOXYGENASE"/>
    <property type="match status" value="1"/>
</dbReference>
<keyword evidence="3" id="KW-0677">Repeat</keyword>
<evidence type="ECO:0000313" key="7">
    <source>
        <dbReference type="EMBL" id="QEU90011.1"/>
    </source>
</evidence>
<dbReference type="InterPro" id="IPR029068">
    <property type="entry name" value="Glyas_Bleomycin-R_OHBP_Dase"/>
</dbReference>
<dbReference type="InterPro" id="IPR005956">
    <property type="entry name" value="4OHPhenylPyrv_dOase"/>
</dbReference>
<evidence type="ECO:0000256" key="5">
    <source>
        <dbReference type="PIRSR" id="PIRSR009283-1"/>
    </source>
</evidence>
<evidence type="ECO:0000256" key="1">
    <source>
        <dbReference type="ARBA" id="ARBA00005877"/>
    </source>
</evidence>
<accession>A0A5J6G897</accession>
<name>A0A5J6G897_STRKN</name>
<dbReference type="GO" id="GO:0006572">
    <property type="term" value="P:L-tyrosine catabolic process"/>
    <property type="evidence" value="ECO:0007669"/>
    <property type="project" value="TreeGrafter"/>
</dbReference>
<reference evidence="7 8" key="1">
    <citation type="submission" date="2017-09" db="EMBL/GenBank/DDBJ databases">
        <authorList>
            <person name="Lee N."/>
            <person name="Cho B.-K."/>
        </authorList>
    </citation>
    <scope>NUCLEOTIDE SEQUENCE [LARGE SCALE GENOMIC DNA]</scope>
    <source>
        <strain evidence="7 8">ATCC 12853</strain>
    </source>
</reference>
<dbReference type="EC" id="1.13.11.27" evidence="7"/>
<dbReference type="OrthoDB" id="9780241at2"/>
<dbReference type="InterPro" id="IPR041735">
    <property type="entry name" value="4OHPhenylPyrv_dOase_C"/>
</dbReference>
<dbReference type="KEGG" id="ska:CP970_03010"/>
<gene>
    <name evidence="7" type="primary">hppD</name>
    <name evidence="7" type="ORF">CP970_03010</name>
</gene>
<keyword evidence="2 5" id="KW-0479">Metal-binding</keyword>
<evidence type="ECO:0000256" key="4">
    <source>
        <dbReference type="ARBA" id="ARBA00023004"/>
    </source>
</evidence>
<keyword evidence="7" id="KW-0670">Pyruvate</keyword>
<evidence type="ECO:0000259" key="6">
    <source>
        <dbReference type="PROSITE" id="PS51819"/>
    </source>
</evidence>
<dbReference type="Gene3D" id="3.10.180.10">
    <property type="entry name" value="2,3-Dihydroxybiphenyl 1,2-Dioxygenase, domain 1"/>
    <property type="match status" value="2"/>
</dbReference>
<dbReference type="GO" id="GO:0003868">
    <property type="term" value="F:4-hydroxyphenylpyruvate dioxygenase activity"/>
    <property type="evidence" value="ECO:0007669"/>
    <property type="project" value="UniProtKB-EC"/>
</dbReference>
<dbReference type="RefSeq" id="WP_055544332.1">
    <property type="nucleotide sequence ID" value="NZ_CP023699.1"/>
</dbReference>
<feature type="domain" description="VOC" evidence="6">
    <location>
        <begin position="15"/>
        <end position="141"/>
    </location>
</feature>
<dbReference type="CDD" id="cd08342">
    <property type="entry name" value="HPPD_N_like"/>
    <property type="match status" value="1"/>
</dbReference>
<evidence type="ECO:0000256" key="3">
    <source>
        <dbReference type="ARBA" id="ARBA00022737"/>
    </source>
</evidence>
<feature type="binding site" evidence="5">
    <location>
        <position position="254"/>
    </location>
    <ligand>
        <name>Fe cation</name>
        <dbReference type="ChEBI" id="CHEBI:24875"/>
    </ligand>
</feature>
<comment type="cofactor">
    <cofactor evidence="5">
        <name>Fe cation</name>
        <dbReference type="ChEBI" id="CHEBI:24875"/>
    </cofactor>
    <text evidence="5">Binds 1 Fe cation per subunit.</text>
</comment>
<comment type="similarity">
    <text evidence="1">Belongs to the 4HPPD family.</text>
</comment>
<sequence>MRDLSKSADPLADLSIDYVELYVEDVDAAASSWVERYGFAVVGTGGSADHRGIALRHGKIALVVTQAVSEQHPASAYVLEHGDGVADIALRTADVEAAFDAAVARGALAHRRPERHTADGGPGVTAALRGFGDLVHTLVQRDPAAPSGLPVGFEPVPGADGEGAPDVGLVDLDHIAVCLNAGDLDPMVDYYCDTLGFRNVFEEHIVVGTQAMESTAVQGASGTVTLTLIEPDVSAASGQVDDFLKSHQGAGVQHLAFSARDAVDSVRALSDRGVTFLRTPSSYYDRLGRRVDLTSERLDDLRATNVLAAEDHDGQLFQIFTASAHARGTLFFEIIERQGSATFGSANIKALYEAVEVERTKQRGFHRR</sequence>
<dbReference type="PROSITE" id="PS51819">
    <property type="entry name" value="VOC"/>
    <property type="match status" value="2"/>
</dbReference>
<dbReference type="NCBIfam" id="TIGR01263">
    <property type="entry name" value="4HPPD"/>
    <property type="match status" value="1"/>
</dbReference>